<evidence type="ECO:0000313" key="5">
    <source>
        <dbReference type="Proteomes" id="UP000396862"/>
    </source>
</evidence>
<evidence type="ECO:0000256" key="1">
    <source>
        <dbReference type="SAM" id="Phobius"/>
    </source>
</evidence>
<name>A0A2P8C5T1_9BACT</name>
<keyword evidence="5" id="KW-1185">Reference proteome</keyword>
<dbReference type="Proteomes" id="UP000396862">
    <property type="component" value="Unassembled WGS sequence"/>
</dbReference>
<evidence type="ECO:0000313" key="4">
    <source>
        <dbReference type="Proteomes" id="UP000240621"/>
    </source>
</evidence>
<sequence length="156" mass="17678">MELPINLPELEDNTLKLIVPRVMGKPKVMYNGREVQKQNNRFSISNGSGQPILITLKNNYLDSVPKVFINDQEKQIVKPLKWYEYIWMGLPILMALQGGILGALLGFVAIRLNSIIFRNDKSQVVKYLTTLGVNVLIVTLYLVVVVLLSVVLNRNK</sequence>
<comment type="caution">
    <text evidence="3">The sequence shown here is derived from an EMBL/GenBank/DDBJ whole genome shotgun (WGS) entry which is preliminary data.</text>
</comment>
<accession>A0A2P8C5T1</accession>
<keyword evidence="1" id="KW-1133">Transmembrane helix</keyword>
<feature type="transmembrane region" description="Helical" evidence="1">
    <location>
        <begin position="131"/>
        <end position="152"/>
    </location>
</feature>
<organism evidence="3 4">
    <name type="scientific">Prolixibacter denitrificans</name>
    <dbReference type="NCBI Taxonomy" id="1541063"/>
    <lineage>
        <taxon>Bacteria</taxon>
        <taxon>Pseudomonadati</taxon>
        <taxon>Bacteroidota</taxon>
        <taxon>Bacteroidia</taxon>
        <taxon>Marinilabiliales</taxon>
        <taxon>Prolixibacteraceae</taxon>
        <taxon>Prolixibacter</taxon>
    </lineage>
</organism>
<gene>
    <name evidence="3" type="ORF">CLV93_11818</name>
    <name evidence="2" type="ORF">JCM18694_33710</name>
</gene>
<protein>
    <submittedName>
        <fullName evidence="3">Uncharacterized protein</fullName>
    </submittedName>
</protein>
<evidence type="ECO:0000313" key="2">
    <source>
        <dbReference type="EMBL" id="GET23125.1"/>
    </source>
</evidence>
<dbReference type="EMBL" id="BLAU01000001">
    <property type="protein sequence ID" value="GET23125.1"/>
    <property type="molecule type" value="Genomic_DNA"/>
</dbReference>
<evidence type="ECO:0000313" key="3">
    <source>
        <dbReference type="EMBL" id="PSK80315.1"/>
    </source>
</evidence>
<dbReference type="EMBL" id="PYGC01000018">
    <property type="protein sequence ID" value="PSK80315.1"/>
    <property type="molecule type" value="Genomic_DNA"/>
</dbReference>
<reference evidence="2 5" key="2">
    <citation type="submission" date="2019-10" db="EMBL/GenBank/DDBJ databases">
        <title>Prolixibacter strains distinguished by the presence of nitrate reductase genes were adept at nitrate-dependent anaerobic corrosion of metallic iron and carbon steel.</title>
        <authorList>
            <person name="Iino T."/>
            <person name="Shono N."/>
            <person name="Ito K."/>
            <person name="Nakamura R."/>
            <person name="Sueoka K."/>
            <person name="Harayama S."/>
            <person name="Ohkuma M."/>
        </authorList>
    </citation>
    <scope>NUCLEOTIDE SEQUENCE [LARGE SCALE GENOMIC DNA]</scope>
    <source>
        <strain evidence="2 5">MIC1-1</strain>
    </source>
</reference>
<keyword evidence="1" id="KW-0472">Membrane</keyword>
<feature type="transmembrane region" description="Helical" evidence="1">
    <location>
        <begin position="85"/>
        <end position="110"/>
    </location>
</feature>
<proteinExistence type="predicted"/>
<keyword evidence="1" id="KW-0812">Transmembrane</keyword>
<dbReference type="AlphaFoldDB" id="A0A2P8C5T1"/>
<reference evidence="3 4" key="1">
    <citation type="submission" date="2018-03" db="EMBL/GenBank/DDBJ databases">
        <title>Genomic Encyclopedia of Archaeal and Bacterial Type Strains, Phase II (KMG-II): from individual species to whole genera.</title>
        <authorList>
            <person name="Goeker M."/>
        </authorList>
    </citation>
    <scope>NUCLEOTIDE SEQUENCE [LARGE SCALE GENOMIC DNA]</scope>
    <source>
        <strain evidence="3 4">DSM 27267</strain>
    </source>
</reference>
<dbReference type="Proteomes" id="UP000240621">
    <property type="component" value="Unassembled WGS sequence"/>
</dbReference>